<dbReference type="Proteomes" id="UP000182350">
    <property type="component" value="Unassembled WGS sequence"/>
</dbReference>
<dbReference type="AlphaFoldDB" id="A0A1K1YHH9"/>
<evidence type="ECO:0000313" key="3">
    <source>
        <dbReference type="Proteomes" id="UP000182350"/>
    </source>
</evidence>
<sequence length="277" mass="31038">MSSLNDVEKRYLEKLLGMQSGYVLDYSDATFGEFFNRHEINIHGPEYQTYGTSKAKKIRAFWEHESDALVSRVLSEMLDAYEADYDLNNRDMDAPILKKAREIIARLSGMPTSSVLPKTIDDFLHNEFTIPNIRKLPIEAMAVSIIEGRLSEARKTMEAGAYLSTIFLCGSVLEAVLLGAAQKFPARFNQALACPKTVGGNAKRFHDWSLAQFIDVACEVGLLKPDVKKFSHGLRDFRNYIHPYEQMSSGFSPDEHTAKVCFQVLKAALASVAGERS</sequence>
<organism evidence="2 3">
    <name type="scientific">Marinospirillum alkaliphilum DSM 21637</name>
    <dbReference type="NCBI Taxonomy" id="1122209"/>
    <lineage>
        <taxon>Bacteria</taxon>
        <taxon>Pseudomonadati</taxon>
        <taxon>Pseudomonadota</taxon>
        <taxon>Gammaproteobacteria</taxon>
        <taxon>Oceanospirillales</taxon>
        <taxon>Oceanospirillaceae</taxon>
        <taxon>Marinospirillum</taxon>
    </lineage>
</organism>
<keyword evidence="3" id="KW-1185">Reference proteome</keyword>
<dbReference type="STRING" id="1122209.SAMN02745752_02226"/>
<dbReference type="EMBL" id="FPJW01000008">
    <property type="protein sequence ID" value="SFX60867.1"/>
    <property type="molecule type" value="Genomic_DNA"/>
</dbReference>
<proteinExistence type="predicted"/>
<evidence type="ECO:0000313" key="2">
    <source>
        <dbReference type="EMBL" id="SFX60867.1"/>
    </source>
</evidence>
<protein>
    <submittedName>
        <fullName evidence="2">Uncharacterized protein</fullName>
    </submittedName>
</protein>
<keyword evidence="1" id="KW-0812">Transmembrane</keyword>
<dbReference type="OrthoDB" id="6121546at2"/>
<keyword evidence="1" id="KW-1133">Transmembrane helix</keyword>
<reference evidence="2 3" key="1">
    <citation type="submission" date="2016-11" db="EMBL/GenBank/DDBJ databases">
        <authorList>
            <person name="Jaros S."/>
            <person name="Januszkiewicz K."/>
            <person name="Wedrychowicz H."/>
        </authorList>
    </citation>
    <scope>NUCLEOTIDE SEQUENCE [LARGE SCALE GENOMIC DNA]</scope>
    <source>
        <strain evidence="2 3">DSM 21637</strain>
    </source>
</reference>
<gene>
    <name evidence="2" type="ORF">SAMN02745752_02226</name>
</gene>
<dbReference type="RefSeq" id="WP_072326534.1">
    <property type="nucleotide sequence ID" value="NZ_FPJW01000008.1"/>
</dbReference>
<name>A0A1K1YHH9_9GAMM</name>
<accession>A0A1K1YHH9</accession>
<evidence type="ECO:0000256" key="1">
    <source>
        <dbReference type="SAM" id="Phobius"/>
    </source>
</evidence>
<keyword evidence="1" id="KW-0472">Membrane</keyword>
<feature type="transmembrane region" description="Helical" evidence="1">
    <location>
        <begin position="159"/>
        <end position="181"/>
    </location>
</feature>